<proteinExistence type="predicted"/>
<reference evidence="2" key="1">
    <citation type="journal article" date="2023" name="Front. Mar. Sci.">
        <title>A new Merluccius polli reference genome to investigate the effects of global change in West African waters.</title>
        <authorList>
            <person name="Mateo J.L."/>
            <person name="Blanco-Fernandez C."/>
            <person name="Garcia-Vazquez E."/>
            <person name="Machado-Schiaffino G."/>
        </authorList>
    </citation>
    <scope>NUCLEOTIDE SEQUENCE</scope>
    <source>
        <strain evidence="2">C29</strain>
        <tissue evidence="2">Fin</tissue>
    </source>
</reference>
<dbReference type="PANTHER" id="PTHR47331:SF5">
    <property type="entry name" value="RIBONUCLEASE H"/>
    <property type="match status" value="1"/>
</dbReference>
<accession>A0AA47M1H7</accession>
<evidence type="ECO:0000313" key="3">
    <source>
        <dbReference type="Proteomes" id="UP001174136"/>
    </source>
</evidence>
<dbReference type="InterPro" id="IPR036397">
    <property type="entry name" value="RNaseH_sf"/>
</dbReference>
<dbReference type="AlphaFoldDB" id="A0AA47M1H7"/>
<feature type="domain" description="Integrase catalytic" evidence="1">
    <location>
        <begin position="900"/>
        <end position="1107"/>
    </location>
</feature>
<dbReference type="PROSITE" id="PS50994">
    <property type="entry name" value="INTEGRASE"/>
    <property type="match status" value="1"/>
</dbReference>
<dbReference type="InterPro" id="IPR008042">
    <property type="entry name" value="Retrotrans_Pao"/>
</dbReference>
<comment type="caution">
    <text evidence="2">The sequence shown here is derived from an EMBL/GenBank/DDBJ whole genome shotgun (WGS) entry which is preliminary data.</text>
</comment>
<sequence length="1162" mass="132601">MIVPVWISAPNAPYNETLAYTLLDTQSSHTFVDQEVCEKLQAAIEPVKLKLSTMMGKDSVVKSQRVCDLKVRGLSSNISISLPPAYTRDFIPLERTHIPTCQTAKKWKHLVNMAEEIPPLMECGVGLLIGYDCSRALIPRRVITGGDYEPYAIKTDLGWSIVGSVPQSVNAKDVTGLCHRVSVRELPPVTPSSIIKALESDFADTKSGDKSISQEDIRFLQILKGGIRQNELGHLEMPLPFKVRPHLPDNKKLALARLKHLKRKLDRDSKFKNDYVRFMEGVFKDGDAEKVDIQPEPGKVWYIPHQGVYHPRKPDKIWVVFDCSAKYEGTSLNDHLLTLCRFRIHPIAVMCDVEKMFHRFHVSKEDRGYLRFLWWENGDTNSEPSEHRMVHLFAASSSPGCAKGGLHLHKFLSNNREVLDSINNAERAVEVKNVDLNHEELPVQRVLGVRWNIESDSFSFKVTLDEKPATRRGILSIVASLYDPLGFLAPFILEGKRVLQEMCQRGTGWDESLPRELEVRWETWMKDLENLERIEIPRCFTPDGFGEVQRAELHNFSDVSSQGYGQCSYIRLLSKDKVHCSLVMGKARVAPTKIVTIPRLELTAAVTSAAVSNMLREELELKIDEEYYWTDSQVVLGYISNEAQRFHVFFANRVERIRETTEARQWHYIDTGENPADHASRGLKVADLINSNWLSGPKFLWEREIATNQVTSDLLVGNPEVRIIQVLKTETVRQFDIQGHLSRFSRWTIAVNVIARIQRLAKRIKTTEPLNVEERRQAALTLIKLAQHNAFQEELNMLSQKSGKLPCTHQLYPLDPFLQDGIMRVGGRLRKASAPLELKHPVILPKDGAVTRLIIAHYHDKIQHQGRGQTLNGLRANGYLIVGGSKAVAQHIRQCVRCRRVHAPPEEQWMADLTSDREPTPPFTYCGMDCFGPFHTKQGRKEQKRYGLLFTCLCSRAVHIEMLEDMTTDAFINALRCFVAIRGSVRHIRSDQGTNFVGAKNEMAKALKELDKERVAAYLSDNQCDFQMNTPHSSHTGGVWERQIRTVRSVLSTVLVNSAGRLDDASLRTFFYEAMAIVNNRPLTVDTFSDPTSLEPLTPNHLITMKSSIPLPPPGKFVKEDLYAKKRWRRVQYLSEQFWHRWRKEYLSNNTLRSRLWLLALL</sequence>
<dbReference type="PANTHER" id="PTHR47331">
    <property type="entry name" value="PHD-TYPE DOMAIN-CONTAINING PROTEIN"/>
    <property type="match status" value="1"/>
</dbReference>
<dbReference type="InterPro" id="IPR001584">
    <property type="entry name" value="Integrase_cat-core"/>
</dbReference>
<dbReference type="Gene3D" id="3.30.420.10">
    <property type="entry name" value="Ribonuclease H-like superfamily/Ribonuclease H"/>
    <property type="match status" value="1"/>
</dbReference>
<gene>
    <name evidence="2" type="ORF">N1851_033278</name>
</gene>
<dbReference type="GO" id="GO:0003676">
    <property type="term" value="F:nucleic acid binding"/>
    <property type="evidence" value="ECO:0007669"/>
    <property type="project" value="InterPro"/>
</dbReference>
<dbReference type="InterPro" id="IPR012337">
    <property type="entry name" value="RNaseH-like_sf"/>
</dbReference>
<evidence type="ECO:0000313" key="2">
    <source>
        <dbReference type="EMBL" id="KAK0131937.1"/>
    </source>
</evidence>
<keyword evidence="3" id="KW-1185">Reference proteome</keyword>
<protein>
    <recommendedName>
        <fullName evidence="1">Integrase catalytic domain-containing protein</fullName>
    </recommendedName>
</protein>
<dbReference type="SUPFAM" id="SSF53098">
    <property type="entry name" value="Ribonuclease H-like"/>
    <property type="match status" value="1"/>
</dbReference>
<dbReference type="EMBL" id="JAOPHQ010006321">
    <property type="protein sequence ID" value="KAK0131937.1"/>
    <property type="molecule type" value="Genomic_DNA"/>
</dbReference>
<dbReference type="Pfam" id="PF05380">
    <property type="entry name" value="Peptidase_A17"/>
    <property type="match status" value="1"/>
</dbReference>
<dbReference type="Proteomes" id="UP001174136">
    <property type="component" value="Unassembled WGS sequence"/>
</dbReference>
<evidence type="ECO:0000259" key="1">
    <source>
        <dbReference type="PROSITE" id="PS50994"/>
    </source>
</evidence>
<name>A0AA47M1H7_MERPO</name>
<dbReference type="GO" id="GO:0015074">
    <property type="term" value="P:DNA integration"/>
    <property type="evidence" value="ECO:0007669"/>
    <property type="project" value="InterPro"/>
</dbReference>
<organism evidence="2 3">
    <name type="scientific">Merluccius polli</name>
    <name type="common">Benguela hake</name>
    <name type="synonym">Merluccius cadenati</name>
    <dbReference type="NCBI Taxonomy" id="89951"/>
    <lineage>
        <taxon>Eukaryota</taxon>
        <taxon>Metazoa</taxon>
        <taxon>Chordata</taxon>
        <taxon>Craniata</taxon>
        <taxon>Vertebrata</taxon>
        <taxon>Euteleostomi</taxon>
        <taxon>Actinopterygii</taxon>
        <taxon>Neopterygii</taxon>
        <taxon>Teleostei</taxon>
        <taxon>Neoteleostei</taxon>
        <taxon>Acanthomorphata</taxon>
        <taxon>Zeiogadaria</taxon>
        <taxon>Gadariae</taxon>
        <taxon>Gadiformes</taxon>
        <taxon>Gadoidei</taxon>
        <taxon>Merlucciidae</taxon>
        <taxon>Merluccius</taxon>
    </lineage>
</organism>